<dbReference type="RefSeq" id="XP_003886042.1">
    <property type="nucleotide sequence ID" value="XM_003885993.1"/>
</dbReference>
<dbReference type="CDD" id="cd17039">
    <property type="entry name" value="Ubl_ubiquitin_like"/>
    <property type="match status" value="1"/>
</dbReference>
<dbReference type="Gene3D" id="3.10.20.90">
    <property type="entry name" value="Phosphatidylinositol 3-kinase Catalytic Subunit, Chain A, domain 1"/>
    <property type="match status" value="1"/>
</dbReference>
<name>F0VQL9_NEOCL</name>
<protein>
    <submittedName>
        <fullName evidence="3">Putative ubiquitin</fullName>
    </submittedName>
    <submittedName>
        <fullName evidence="4">Ubiquitin, putative</fullName>
    </submittedName>
</protein>
<reference evidence="3" key="1">
    <citation type="submission" date="2011-02" db="EMBL/GenBank/DDBJ databases">
        <authorList>
            <person name="Aslett M."/>
        </authorList>
    </citation>
    <scope>NUCLEOTIDE SEQUENCE</scope>
    <source>
        <strain evidence="3">Liverpool</strain>
    </source>
</reference>
<dbReference type="InParanoid" id="F0VQL9"/>
<evidence type="ECO:0000313" key="3">
    <source>
        <dbReference type="EMBL" id="CBZ56016.1"/>
    </source>
</evidence>
<dbReference type="EMBL" id="LN714487">
    <property type="protein sequence ID" value="CEL70763.1"/>
    <property type="molecule type" value="Genomic_DNA"/>
</dbReference>
<dbReference type="SMART" id="SM00213">
    <property type="entry name" value="UBQ"/>
    <property type="match status" value="1"/>
</dbReference>
<organism evidence="3 5">
    <name type="scientific">Neospora caninum (strain Liverpool)</name>
    <dbReference type="NCBI Taxonomy" id="572307"/>
    <lineage>
        <taxon>Eukaryota</taxon>
        <taxon>Sar</taxon>
        <taxon>Alveolata</taxon>
        <taxon>Apicomplexa</taxon>
        <taxon>Conoidasida</taxon>
        <taxon>Coccidia</taxon>
        <taxon>Eucoccidiorida</taxon>
        <taxon>Eimeriorina</taxon>
        <taxon>Sarcocystidae</taxon>
        <taxon>Neospora</taxon>
    </lineage>
</organism>
<reference evidence="5" key="3">
    <citation type="journal article" date="2012" name="PLoS Pathog.">
        <title>Comparative genomics of the apicomplexan parasites Toxoplasma gondii and Neospora caninum: Coccidia differing in host range and transmission strategy.</title>
        <authorList>
            <person name="Reid A.J."/>
            <person name="Vermont S.J."/>
            <person name="Cotton J.A."/>
            <person name="Harris D."/>
            <person name="Hill-Cawthorne G.A."/>
            <person name="Konen-Waisman S."/>
            <person name="Latham S.M."/>
            <person name="Mourier T."/>
            <person name="Norton R."/>
            <person name="Quail M.A."/>
            <person name="Sanders M."/>
            <person name="Shanmugam D."/>
            <person name="Sohal A."/>
            <person name="Wasmuth J.D."/>
            <person name="Brunk B."/>
            <person name="Grigg M.E."/>
            <person name="Howard J.C."/>
            <person name="Parkinson J."/>
            <person name="Roos D.S."/>
            <person name="Trees A.J."/>
            <person name="Berriman M."/>
            <person name="Pain A."/>
            <person name="Wastling J.M."/>
        </authorList>
    </citation>
    <scope>NUCLEOTIDE SEQUENCE [LARGE SCALE GENOMIC DNA]</scope>
    <source>
        <strain evidence="5">Liverpool</strain>
    </source>
</reference>
<keyword evidence="5" id="KW-1185">Reference proteome</keyword>
<accession>F0VQL9</accession>
<dbReference type="PROSITE" id="PS50053">
    <property type="entry name" value="UBIQUITIN_2"/>
    <property type="match status" value="1"/>
</dbReference>
<dbReference type="SUPFAM" id="SSF54236">
    <property type="entry name" value="Ubiquitin-like"/>
    <property type="match status" value="2"/>
</dbReference>
<dbReference type="eggNOG" id="ENOG502SUVN">
    <property type="taxonomic scope" value="Eukaryota"/>
</dbReference>
<dbReference type="GeneID" id="13445239"/>
<feature type="region of interest" description="Disordered" evidence="1">
    <location>
        <begin position="191"/>
        <end position="215"/>
    </location>
</feature>
<evidence type="ECO:0000256" key="1">
    <source>
        <dbReference type="SAM" id="MobiDB-lite"/>
    </source>
</evidence>
<reference evidence="3" key="2">
    <citation type="submission" date="2011-03" db="EMBL/GenBank/DDBJ databases">
        <title>Comparative genomics and transcriptomics of Neospora caninum and Toxoplasma gondii.</title>
        <authorList>
            <person name="Reid A.J."/>
            <person name="Sohal A."/>
            <person name="Harris D."/>
            <person name="Quail M."/>
            <person name="Sanders M."/>
            <person name="Berriman M."/>
            <person name="Wastling J.M."/>
            <person name="Pain A."/>
        </authorList>
    </citation>
    <scope>NUCLEOTIDE SEQUENCE</scope>
    <source>
        <strain evidence="3">Liverpool</strain>
    </source>
</reference>
<feature type="domain" description="Ubiquitin-like" evidence="2">
    <location>
        <begin position="88"/>
        <end position="181"/>
    </location>
</feature>
<dbReference type="AlphaFoldDB" id="F0VQL9"/>
<dbReference type="Pfam" id="PF00240">
    <property type="entry name" value="ubiquitin"/>
    <property type="match status" value="1"/>
</dbReference>
<reference evidence="4" key="4">
    <citation type="journal article" date="2015" name="PLoS ONE">
        <title>Comprehensive Evaluation of Toxoplasma gondii VEG and Neospora caninum LIV Genomes with Tachyzoite Stage Transcriptome and Proteome Defines Novel Transcript Features.</title>
        <authorList>
            <person name="Ramaprasad A."/>
            <person name="Mourier T."/>
            <person name="Naeem R."/>
            <person name="Malas T.B."/>
            <person name="Moussa E."/>
            <person name="Panigrahi A."/>
            <person name="Vermont S.J."/>
            <person name="Otto T.D."/>
            <person name="Wastling J."/>
            <person name="Pain A."/>
        </authorList>
    </citation>
    <scope>NUCLEOTIDE SEQUENCE</scope>
    <source>
        <strain evidence="4">Liverpool</strain>
    </source>
</reference>
<dbReference type="Proteomes" id="UP000007494">
    <property type="component" value="Chromosome XII"/>
</dbReference>
<evidence type="ECO:0000259" key="2">
    <source>
        <dbReference type="PROSITE" id="PS50053"/>
    </source>
</evidence>
<sequence length="215" mass="24129">MATCTVVVTDYTGGRQGADKDKLEVAINLDITVGELKQKLIDMRPGLDASRVLLYMGKIRMDDSKKVVVYNKSKRARIALELYDIFEIKVKVKTLQHCGSGACVMMPLWAFCCRQTYVLEVPDHETVGFLRRRVCEELGDNENYPLSKIKLGFDRRLLADDLEELRSIGIKDGSTVTLFVKLFYFNTQKAAGDAEEKNGASVPPAPEKQESAQDE</sequence>
<proteinExistence type="predicted"/>
<dbReference type="EMBL" id="FR823393">
    <property type="protein sequence ID" value="CBZ56016.1"/>
    <property type="molecule type" value="Genomic_DNA"/>
</dbReference>
<dbReference type="VEuPathDB" id="ToxoDB:NCLIV_064420"/>
<evidence type="ECO:0000313" key="4">
    <source>
        <dbReference type="EMBL" id="CEL70763.1"/>
    </source>
</evidence>
<dbReference type="InterPro" id="IPR029071">
    <property type="entry name" value="Ubiquitin-like_domsf"/>
</dbReference>
<dbReference type="InterPro" id="IPR000626">
    <property type="entry name" value="Ubiquitin-like_dom"/>
</dbReference>
<dbReference type="OMA" id="LVDCCYW"/>
<evidence type="ECO:0000313" key="5">
    <source>
        <dbReference type="Proteomes" id="UP000007494"/>
    </source>
</evidence>
<dbReference type="OrthoDB" id="329227at2759"/>
<gene>
    <name evidence="4" type="ORF">BN1204_064420</name>
    <name evidence="3" type="ORF">NCLIV_064420</name>
</gene>